<comment type="caution">
    <text evidence="2">The sequence shown here is derived from an EMBL/GenBank/DDBJ whole genome shotgun (WGS) entry which is preliminary data.</text>
</comment>
<dbReference type="EMBL" id="CAKOGL010000013">
    <property type="protein sequence ID" value="CAH2093562.1"/>
    <property type="molecule type" value="Genomic_DNA"/>
</dbReference>
<keyword evidence="3" id="KW-1185">Reference proteome</keyword>
<dbReference type="Proteomes" id="UP001153954">
    <property type="component" value="Unassembled WGS sequence"/>
</dbReference>
<dbReference type="AlphaFoldDB" id="A0AAU9U6X0"/>
<sequence>MSRSDFCEIMRFIRFDKKNQRSQRLQTDKFALISEVWYKFIENSQNCYKPGEHVTINEQLFPTKARCKFTQNMPNKPDKFGIRFWLASDVSTKYVINGFPYLGKEENRRASTHKKHQNL</sequence>
<proteinExistence type="predicted"/>
<reference evidence="2" key="1">
    <citation type="submission" date="2022-03" db="EMBL/GenBank/DDBJ databases">
        <authorList>
            <person name="Tunstrom K."/>
        </authorList>
    </citation>
    <scope>NUCLEOTIDE SEQUENCE</scope>
</reference>
<name>A0AAU9U6X0_EUPED</name>
<dbReference type="InterPro" id="IPR029526">
    <property type="entry name" value="PGBD"/>
</dbReference>
<evidence type="ECO:0000313" key="3">
    <source>
        <dbReference type="Proteomes" id="UP001153954"/>
    </source>
</evidence>
<organism evidence="2 3">
    <name type="scientific">Euphydryas editha</name>
    <name type="common">Edith's checkerspot</name>
    <dbReference type="NCBI Taxonomy" id="104508"/>
    <lineage>
        <taxon>Eukaryota</taxon>
        <taxon>Metazoa</taxon>
        <taxon>Ecdysozoa</taxon>
        <taxon>Arthropoda</taxon>
        <taxon>Hexapoda</taxon>
        <taxon>Insecta</taxon>
        <taxon>Pterygota</taxon>
        <taxon>Neoptera</taxon>
        <taxon>Endopterygota</taxon>
        <taxon>Lepidoptera</taxon>
        <taxon>Glossata</taxon>
        <taxon>Ditrysia</taxon>
        <taxon>Papilionoidea</taxon>
        <taxon>Nymphalidae</taxon>
        <taxon>Nymphalinae</taxon>
        <taxon>Euphydryas</taxon>
    </lineage>
</organism>
<dbReference type="Pfam" id="PF13843">
    <property type="entry name" value="DDE_Tnp_1_7"/>
    <property type="match status" value="1"/>
</dbReference>
<dbReference type="PANTHER" id="PTHR46599:SF6">
    <property type="entry name" value="DUAL SPECIFICITY PHOSPHATASE 26"/>
    <property type="match status" value="1"/>
</dbReference>
<gene>
    <name evidence="2" type="ORF">EEDITHA_LOCUS9217</name>
</gene>
<evidence type="ECO:0000313" key="2">
    <source>
        <dbReference type="EMBL" id="CAH2093562.1"/>
    </source>
</evidence>
<protein>
    <recommendedName>
        <fullName evidence="1">PiggyBac transposable element-derived protein domain-containing protein</fullName>
    </recommendedName>
</protein>
<evidence type="ECO:0000259" key="1">
    <source>
        <dbReference type="Pfam" id="PF13843"/>
    </source>
</evidence>
<accession>A0AAU9U6X0</accession>
<feature type="domain" description="PiggyBac transposable element-derived protein" evidence="1">
    <location>
        <begin position="1"/>
        <end position="118"/>
    </location>
</feature>
<dbReference type="PANTHER" id="PTHR46599">
    <property type="entry name" value="PIGGYBAC TRANSPOSABLE ELEMENT-DERIVED PROTEIN 4"/>
    <property type="match status" value="1"/>
</dbReference>